<dbReference type="Proteomes" id="UP000036987">
    <property type="component" value="Unassembled WGS sequence"/>
</dbReference>
<dbReference type="EMBL" id="LFYR01000664">
    <property type="protein sequence ID" value="KMZ71676.1"/>
    <property type="molecule type" value="Genomic_DNA"/>
</dbReference>
<protein>
    <submittedName>
        <fullName evidence="1">Uncharacterized protein</fullName>
    </submittedName>
</protein>
<evidence type="ECO:0000313" key="1">
    <source>
        <dbReference type="EMBL" id="KMZ71676.1"/>
    </source>
</evidence>
<organism evidence="1 2">
    <name type="scientific">Zostera marina</name>
    <name type="common">Eelgrass</name>
    <dbReference type="NCBI Taxonomy" id="29655"/>
    <lineage>
        <taxon>Eukaryota</taxon>
        <taxon>Viridiplantae</taxon>
        <taxon>Streptophyta</taxon>
        <taxon>Embryophyta</taxon>
        <taxon>Tracheophyta</taxon>
        <taxon>Spermatophyta</taxon>
        <taxon>Magnoliopsida</taxon>
        <taxon>Liliopsida</taxon>
        <taxon>Zosteraceae</taxon>
        <taxon>Zostera</taxon>
    </lineage>
</organism>
<proteinExistence type="predicted"/>
<reference evidence="2" key="1">
    <citation type="journal article" date="2016" name="Nature">
        <title>The genome of the seagrass Zostera marina reveals angiosperm adaptation to the sea.</title>
        <authorList>
            <person name="Olsen J.L."/>
            <person name="Rouze P."/>
            <person name="Verhelst B."/>
            <person name="Lin Y.-C."/>
            <person name="Bayer T."/>
            <person name="Collen J."/>
            <person name="Dattolo E."/>
            <person name="De Paoli E."/>
            <person name="Dittami S."/>
            <person name="Maumus F."/>
            <person name="Michel G."/>
            <person name="Kersting A."/>
            <person name="Lauritano C."/>
            <person name="Lohaus R."/>
            <person name="Toepel M."/>
            <person name="Tonon T."/>
            <person name="Vanneste K."/>
            <person name="Amirebrahimi M."/>
            <person name="Brakel J."/>
            <person name="Bostroem C."/>
            <person name="Chovatia M."/>
            <person name="Grimwood J."/>
            <person name="Jenkins J.W."/>
            <person name="Jueterbock A."/>
            <person name="Mraz A."/>
            <person name="Stam W.T."/>
            <person name="Tice H."/>
            <person name="Bornberg-Bauer E."/>
            <person name="Green P.J."/>
            <person name="Pearson G.A."/>
            <person name="Procaccini G."/>
            <person name="Duarte C.M."/>
            <person name="Schmutz J."/>
            <person name="Reusch T.B.H."/>
            <person name="Van de Peer Y."/>
        </authorList>
    </citation>
    <scope>NUCLEOTIDE SEQUENCE [LARGE SCALE GENOMIC DNA]</scope>
    <source>
        <strain evidence="2">cv. Finnish</strain>
    </source>
</reference>
<comment type="caution">
    <text evidence="1">The sequence shown here is derived from an EMBL/GenBank/DDBJ whole genome shotgun (WGS) entry which is preliminary data.</text>
</comment>
<keyword evidence="2" id="KW-1185">Reference proteome</keyword>
<sequence>MENSKDFFLQRPTCNINNDMYLDIDNSHPNGYNAVFDCRNYAFFTKDTVMLPFKCLESEEYDYEDHKSRLSPDPPIIITDLESNIRDRPLRSSSIIIRLFKHLFNLFLPSRARNSVRSRFVTE</sequence>
<accession>A0A0K9PRT0</accession>
<evidence type="ECO:0000313" key="2">
    <source>
        <dbReference type="Proteomes" id="UP000036987"/>
    </source>
</evidence>
<gene>
    <name evidence="1" type="ORF">ZOSMA_177G00040</name>
</gene>
<dbReference type="AlphaFoldDB" id="A0A0K9PRT0"/>
<name>A0A0K9PRT0_ZOSMR</name>